<evidence type="ECO:0000313" key="3">
    <source>
        <dbReference type="EMBL" id="KAF1988294.1"/>
    </source>
</evidence>
<protein>
    <recommendedName>
        <fullName evidence="2">Hpc2-related domain-containing protein</fullName>
    </recommendedName>
</protein>
<dbReference type="InterPro" id="IPR014840">
    <property type="entry name" value="HRD"/>
</dbReference>
<feature type="compositionally biased region" description="Basic and acidic residues" evidence="1">
    <location>
        <begin position="534"/>
        <end position="547"/>
    </location>
</feature>
<dbReference type="AlphaFoldDB" id="A0A6G1H5F0"/>
<evidence type="ECO:0000313" key="4">
    <source>
        <dbReference type="Proteomes" id="UP000800041"/>
    </source>
</evidence>
<reference evidence="3" key="1">
    <citation type="journal article" date="2020" name="Stud. Mycol.">
        <title>101 Dothideomycetes genomes: a test case for predicting lifestyles and emergence of pathogens.</title>
        <authorList>
            <person name="Haridas S."/>
            <person name="Albert R."/>
            <person name="Binder M."/>
            <person name="Bloem J."/>
            <person name="Labutti K."/>
            <person name="Salamov A."/>
            <person name="Andreopoulos B."/>
            <person name="Baker S."/>
            <person name="Barry K."/>
            <person name="Bills G."/>
            <person name="Bluhm B."/>
            <person name="Cannon C."/>
            <person name="Castanera R."/>
            <person name="Culley D."/>
            <person name="Daum C."/>
            <person name="Ezra D."/>
            <person name="Gonzalez J."/>
            <person name="Henrissat B."/>
            <person name="Kuo A."/>
            <person name="Liang C."/>
            <person name="Lipzen A."/>
            <person name="Lutzoni F."/>
            <person name="Magnuson J."/>
            <person name="Mondo S."/>
            <person name="Nolan M."/>
            <person name="Ohm R."/>
            <person name="Pangilinan J."/>
            <person name="Park H.-J."/>
            <person name="Ramirez L."/>
            <person name="Alfaro M."/>
            <person name="Sun H."/>
            <person name="Tritt A."/>
            <person name="Yoshinaga Y."/>
            <person name="Zwiers L.-H."/>
            <person name="Turgeon B."/>
            <person name="Goodwin S."/>
            <person name="Spatafora J."/>
            <person name="Crous P."/>
            <person name="Grigoriev I."/>
        </authorList>
    </citation>
    <scope>NUCLEOTIDE SEQUENCE</scope>
    <source>
        <strain evidence="3">CBS 113979</strain>
    </source>
</reference>
<feature type="compositionally biased region" description="Basic and acidic residues" evidence="1">
    <location>
        <begin position="102"/>
        <end position="123"/>
    </location>
</feature>
<dbReference type="OrthoDB" id="5576775at2759"/>
<feature type="domain" description="Hpc2-related" evidence="2">
    <location>
        <begin position="493"/>
        <end position="531"/>
    </location>
</feature>
<accession>A0A6G1H5F0</accession>
<feature type="region of interest" description="Disordered" evidence="1">
    <location>
        <begin position="1"/>
        <end position="219"/>
    </location>
</feature>
<feature type="region of interest" description="Disordered" evidence="1">
    <location>
        <begin position="529"/>
        <end position="605"/>
    </location>
</feature>
<feature type="compositionally biased region" description="Polar residues" evidence="1">
    <location>
        <begin position="62"/>
        <end position="80"/>
    </location>
</feature>
<keyword evidence="4" id="KW-1185">Reference proteome</keyword>
<gene>
    <name evidence="3" type="ORF">K402DRAFT_411658</name>
</gene>
<feature type="compositionally biased region" description="Basic and acidic residues" evidence="1">
    <location>
        <begin position="494"/>
        <end position="504"/>
    </location>
</feature>
<sequence length="625" mass="64644">MDSGAVPMGSGGAQQADKATGRASSSPGLSSPPNSPPSNTDAKFGRNQQSFGVANHDAAAPATSSKNSTAAPQQSNTSTPTAPPPKGKPGRKKKDPNAVPVADEKPKEKATRKTRVAKDKEPGKVPTTRKRKQPPSEATFDEKAPPARQPKITDQQFGMGMGTMTVNPQMPHPASPSDSMPTHGLKSHVPTHLTPGPHTTTPSGPPTPRPASSGQHFDPIRSTNIISPISSSVPAASLSKHPGMMIGTLIDPTGGATATSKFSTAPSQLNALTSAAGTPGSVSPSSAHQQPSFAIHSNAAMQSNRATPTSNGPTSMAMDIDKMDDSKPSGASRLSDVGSNGAGDHSTPAATPPTKAPRNKEPPPPLPTGSGLLSGMAFGGPTSAPSDPSKMLAANIHLTFPIRGQNNVTINFAREVEKKYGFAALHPRIAARDQKRKQLAAAAAALEKTAGTGTGSADDMSVESDAESNPENGGADENASSATGDKPLKKARKARGEEYDRNDDFIDDTELAWEEQALMAKDGFFVYSGPLITEGERPPVERSDGTVKRGRGRGRGGSTRGDGTGRGRGRGGGGPGSRGGTTVRKPRVTKADRAQMEQEKMERERVAQTLAAKTPMAQYSGTMAA</sequence>
<feature type="compositionally biased region" description="Low complexity" evidence="1">
    <location>
        <begin position="188"/>
        <end position="202"/>
    </location>
</feature>
<evidence type="ECO:0000256" key="1">
    <source>
        <dbReference type="SAM" id="MobiDB-lite"/>
    </source>
</evidence>
<feature type="compositionally biased region" description="Low complexity" evidence="1">
    <location>
        <begin position="210"/>
        <end position="219"/>
    </location>
</feature>
<organism evidence="3 4">
    <name type="scientific">Aulographum hederae CBS 113979</name>
    <dbReference type="NCBI Taxonomy" id="1176131"/>
    <lineage>
        <taxon>Eukaryota</taxon>
        <taxon>Fungi</taxon>
        <taxon>Dikarya</taxon>
        <taxon>Ascomycota</taxon>
        <taxon>Pezizomycotina</taxon>
        <taxon>Dothideomycetes</taxon>
        <taxon>Pleosporomycetidae</taxon>
        <taxon>Aulographales</taxon>
        <taxon>Aulographaceae</taxon>
    </lineage>
</organism>
<dbReference type="Pfam" id="PF08729">
    <property type="entry name" value="HUN"/>
    <property type="match status" value="1"/>
</dbReference>
<feature type="compositionally biased region" description="Basic and acidic residues" evidence="1">
    <location>
        <begin position="589"/>
        <end position="605"/>
    </location>
</feature>
<feature type="compositionally biased region" description="Gly residues" evidence="1">
    <location>
        <begin position="555"/>
        <end position="579"/>
    </location>
</feature>
<evidence type="ECO:0000259" key="2">
    <source>
        <dbReference type="Pfam" id="PF08729"/>
    </source>
</evidence>
<proteinExistence type="predicted"/>
<feature type="region of interest" description="Disordered" evidence="1">
    <location>
        <begin position="300"/>
        <end position="389"/>
    </location>
</feature>
<dbReference type="Proteomes" id="UP000800041">
    <property type="component" value="Unassembled WGS sequence"/>
</dbReference>
<name>A0A6G1H5F0_9PEZI</name>
<feature type="compositionally biased region" description="Polar residues" evidence="1">
    <location>
        <begin position="300"/>
        <end position="314"/>
    </location>
</feature>
<feature type="region of interest" description="Disordered" evidence="1">
    <location>
        <begin position="432"/>
        <end position="506"/>
    </location>
</feature>
<dbReference type="EMBL" id="ML977149">
    <property type="protein sequence ID" value="KAF1988294.1"/>
    <property type="molecule type" value="Genomic_DNA"/>
</dbReference>